<evidence type="ECO:0000313" key="1">
    <source>
        <dbReference type="EMBL" id="GAA4393538.1"/>
    </source>
</evidence>
<proteinExistence type="predicted"/>
<keyword evidence="2" id="KW-1185">Reference proteome</keyword>
<sequence length="577" mass="64977">MLLTPDQVLALCEKPAHQQDLLAGRALERQHQLHVDGEPALVLEFLRAQRVAMSSEESQLVLEKTRESGTAPIYDGIANILSKVFTAAGTTVYHEFTDPQLAQDFEAYLKDTARTGTSFYRDFEATWFKASLTGFQGVMLVDLPAEPSDEAGEGLPRPFFRYVASAEIHDVAVTGNKVEYLILQERYDTFTDFYVWDDRYCFRVRHADGSYTRLPALDNEHALGYVPACPITTIKPNLQRPVLRSSVIAKSLGLANVYLRDFCNHELGKSRFAHPKPWSYGVACTHEAPAVGDSPIAACNAGWLYYPTGKIRCPRCKGKGRYIPYDRDEGYIVEAPQQGEPQITPPAGYVIPDLESLKYLGDELKVNESKIERAVLGKDGILTMQTKVETAAGKEMDLGPVEDRLAVVSENAEFCMKFVIDAHARYRYRASYKQSQVNFGRRYHVRNASALEYAYEKAKAAGLDDSTLYSYLEDIIYTKYAGDPMELQRNLLKLELTPFPTQTVKEAKDNGIATPQDLLLKQYLNDFVARFERENGSILDFASALPHATKIERIQDQFTEYLTEKQNGRQPEPQPVV</sequence>
<organism evidence="1 2">
    <name type="scientific">Hymenobacter koreensis</name>
    <dbReference type="NCBI Taxonomy" id="1084523"/>
    <lineage>
        <taxon>Bacteria</taxon>
        <taxon>Pseudomonadati</taxon>
        <taxon>Bacteroidota</taxon>
        <taxon>Cytophagia</taxon>
        <taxon>Cytophagales</taxon>
        <taxon>Hymenobacteraceae</taxon>
        <taxon>Hymenobacter</taxon>
    </lineage>
</organism>
<evidence type="ECO:0000313" key="2">
    <source>
        <dbReference type="Proteomes" id="UP001500454"/>
    </source>
</evidence>
<reference evidence="2" key="1">
    <citation type="journal article" date="2019" name="Int. J. Syst. Evol. Microbiol.">
        <title>The Global Catalogue of Microorganisms (GCM) 10K type strain sequencing project: providing services to taxonomists for standard genome sequencing and annotation.</title>
        <authorList>
            <consortium name="The Broad Institute Genomics Platform"/>
            <consortium name="The Broad Institute Genome Sequencing Center for Infectious Disease"/>
            <person name="Wu L."/>
            <person name="Ma J."/>
        </authorList>
    </citation>
    <scope>NUCLEOTIDE SEQUENCE [LARGE SCALE GENOMIC DNA]</scope>
    <source>
        <strain evidence="2">JCM 17924</strain>
    </source>
</reference>
<name>A0ABP8JNB4_9BACT</name>
<dbReference type="EMBL" id="BAABHA010000015">
    <property type="protein sequence ID" value="GAA4393538.1"/>
    <property type="molecule type" value="Genomic_DNA"/>
</dbReference>
<accession>A0ABP8JNB4</accession>
<protein>
    <recommendedName>
        <fullName evidence="3">Phage portal protein</fullName>
    </recommendedName>
</protein>
<dbReference type="Proteomes" id="UP001500454">
    <property type="component" value="Unassembled WGS sequence"/>
</dbReference>
<comment type="caution">
    <text evidence="1">The sequence shown here is derived from an EMBL/GenBank/DDBJ whole genome shotgun (WGS) entry which is preliminary data.</text>
</comment>
<dbReference type="RefSeq" id="WP_345228005.1">
    <property type="nucleotide sequence ID" value="NZ_BAABHA010000015.1"/>
</dbReference>
<evidence type="ECO:0008006" key="3">
    <source>
        <dbReference type="Google" id="ProtNLM"/>
    </source>
</evidence>
<gene>
    <name evidence="1" type="ORF">GCM10023186_45190</name>
</gene>